<feature type="domain" description="Integrase catalytic" evidence="2">
    <location>
        <begin position="57"/>
        <end position="222"/>
    </location>
</feature>
<name>A0ABP9HTM3_9ACTN</name>
<protein>
    <recommendedName>
        <fullName evidence="2">Integrase catalytic domain-containing protein</fullName>
    </recommendedName>
</protein>
<evidence type="ECO:0000313" key="3">
    <source>
        <dbReference type="EMBL" id="GAA4978353.1"/>
    </source>
</evidence>
<evidence type="ECO:0000259" key="2">
    <source>
        <dbReference type="PROSITE" id="PS50994"/>
    </source>
</evidence>
<dbReference type="InterPro" id="IPR002559">
    <property type="entry name" value="Transposase_11"/>
</dbReference>
<feature type="region of interest" description="Disordered" evidence="1">
    <location>
        <begin position="270"/>
        <end position="295"/>
    </location>
</feature>
<keyword evidence="4" id="KW-1185">Reference proteome</keyword>
<accession>A0ABP9HTM3</accession>
<evidence type="ECO:0000256" key="1">
    <source>
        <dbReference type="SAM" id="MobiDB-lite"/>
    </source>
</evidence>
<dbReference type="Gene3D" id="3.30.420.10">
    <property type="entry name" value="Ribonuclease H-like superfamily/Ribonuclease H"/>
    <property type="match status" value="1"/>
</dbReference>
<dbReference type="PANTHER" id="PTHR46889:SF4">
    <property type="entry name" value="TRANSPOSASE INSO FOR INSERTION SEQUENCE ELEMENT IS911B-RELATED"/>
    <property type="match status" value="1"/>
</dbReference>
<sequence>MDERARLKELERRVRELEMEMEMENLFPKVAAAYFARDPRQRASPSSSKRYGLTTRGTHIPAHSYATASTIPGPDTTTGAAVIDFCTKGVIGYTMNDHYQTLPISQAVRNAVRNHILARGALFHSDRGSNYMSAEYAIALDELGLHWSAGCTGICFENAMAESFFGSLKNEYFHKRVTLWAIAIKGEFTTGPSPVDRRRAGSKHHLITDGYGTPLAVILTGGNRNDVTQLLSLLDATPLVRGASATRGANPTLCSRSEVTTTASTAARSVHAASCGGRPTRHTTRSRTGRLALGG</sequence>
<dbReference type="InterPro" id="IPR050900">
    <property type="entry name" value="Transposase_IS3/IS150/IS904"/>
</dbReference>
<dbReference type="PANTHER" id="PTHR46889">
    <property type="entry name" value="TRANSPOSASE INSF FOR INSERTION SEQUENCE IS3B-RELATED"/>
    <property type="match status" value="1"/>
</dbReference>
<proteinExistence type="predicted"/>
<dbReference type="EMBL" id="BAABHS010000020">
    <property type="protein sequence ID" value="GAA4978353.1"/>
    <property type="molecule type" value="Genomic_DNA"/>
</dbReference>
<comment type="caution">
    <text evidence="3">The sequence shown here is derived from an EMBL/GenBank/DDBJ whole genome shotgun (WGS) entry which is preliminary data.</text>
</comment>
<feature type="compositionally biased region" description="Basic residues" evidence="1">
    <location>
        <begin position="279"/>
        <end position="288"/>
    </location>
</feature>
<dbReference type="InterPro" id="IPR001584">
    <property type="entry name" value="Integrase_cat-core"/>
</dbReference>
<gene>
    <name evidence="3" type="ORF">GCM10023205_52950</name>
</gene>
<organism evidence="3 4">
    <name type="scientific">Yinghuangia aomiensis</name>
    <dbReference type="NCBI Taxonomy" id="676205"/>
    <lineage>
        <taxon>Bacteria</taxon>
        <taxon>Bacillati</taxon>
        <taxon>Actinomycetota</taxon>
        <taxon>Actinomycetes</taxon>
        <taxon>Kitasatosporales</taxon>
        <taxon>Streptomycetaceae</taxon>
        <taxon>Yinghuangia</taxon>
    </lineage>
</organism>
<evidence type="ECO:0000313" key="4">
    <source>
        <dbReference type="Proteomes" id="UP001500466"/>
    </source>
</evidence>
<dbReference type="InterPro" id="IPR012337">
    <property type="entry name" value="RNaseH-like_sf"/>
</dbReference>
<dbReference type="Proteomes" id="UP001500466">
    <property type="component" value="Unassembled WGS sequence"/>
</dbReference>
<reference evidence="4" key="1">
    <citation type="journal article" date="2019" name="Int. J. Syst. Evol. Microbiol.">
        <title>The Global Catalogue of Microorganisms (GCM) 10K type strain sequencing project: providing services to taxonomists for standard genome sequencing and annotation.</title>
        <authorList>
            <consortium name="The Broad Institute Genomics Platform"/>
            <consortium name="The Broad Institute Genome Sequencing Center for Infectious Disease"/>
            <person name="Wu L."/>
            <person name="Ma J."/>
        </authorList>
    </citation>
    <scope>NUCLEOTIDE SEQUENCE [LARGE SCALE GENOMIC DNA]</scope>
    <source>
        <strain evidence="4">JCM 17986</strain>
    </source>
</reference>
<dbReference type="Pfam" id="PF01609">
    <property type="entry name" value="DDE_Tnp_1"/>
    <property type="match status" value="1"/>
</dbReference>
<dbReference type="PROSITE" id="PS50994">
    <property type="entry name" value="INTEGRASE"/>
    <property type="match status" value="1"/>
</dbReference>
<dbReference type="SUPFAM" id="SSF53098">
    <property type="entry name" value="Ribonuclease H-like"/>
    <property type="match status" value="1"/>
</dbReference>
<dbReference type="InterPro" id="IPR036397">
    <property type="entry name" value="RNaseH_sf"/>
</dbReference>